<evidence type="ECO:0000256" key="4">
    <source>
        <dbReference type="ARBA" id="ARBA00022475"/>
    </source>
</evidence>
<dbReference type="EMBL" id="MZGV01000021">
    <property type="protein sequence ID" value="OPJ61520.1"/>
    <property type="molecule type" value="Genomic_DNA"/>
</dbReference>
<dbReference type="PROSITE" id="PS00874">
    <property type="entry name" value="T2SP_F"/>
    <property type="match status" value="1"/>
</dbReference>
<accession>A0A1V4INZ6</accession>
<keyword evidence="13" id="KW-1185">Reference proteome</keyword>
<sequence>MANYRYKATNDKGEKIEGVYEASSREAVIEMIGINNCYPLKVEKIQKGAEINLSDFQKIKTKDMAIFARQFYTMLDAGSSINMCLQVLSEQLANRRFRDVVAKLNEEVKKGVTLSEAMAQHKDVFPNLFISMVQAGEVTGNMDIIMLRMASHYEKENRMNNKIKSAMIYPIVLGVVAIAVVGMLLVFVMPTFVQMFKSNGVELPASTKALLAVSSAIINDGIIVLLILIAVIWAIRYYFKTPSGIFLKDKVKLKIPIIRNLNEMIIVSRFTRTLSTVIASGITLVDGLNSVSEVIGNTIVQHKIDKVRDMVVKGEGLAKSMGETDIFPPMLISMINTGEESGSMDAILNKTADFYDEELETQIQMFTSLLEPLMIVVKGVVIGLMVVAIVQPMFGMYKDIK</sequence>
<dbReference type="PRINTS" id="PR00812">
    <property type="entry name" value="BCTERIALGSPF"/>
</dbReference>
<dbReference type="RefSeq" id="WP_079424275.1">
    <property type="nucleotide sequence ID" value="NZ_MZGV01000021.1"/>
</dbReference>
<dbReference type="InterPro" id="IPR018076">
    <property type="entry name" value="T2SS_GspF_dom"/>
</dbReference>
<dbReference type="Proteomes" id="UP000190080">
    <property type="component" value="Unassembled WGS sequence"/>
</dbReference>
<dbReference type="GO" id="GO:0005886">
    <property type="term" value="C:plasma membrane"/>
    <property type="evidence" value="ECO:0007669"/>
    <property type="project" value="UniProtKB-SubCell"/>
</dbReference>
<dbReference type="AlphaFoldDB" id="A0A1V4INZ6"/>
<feature type="transmembrane region" description="Helical" evidence="10">
    <location>
        <begin position="373"/>
        <end position="394"/>
    </location>
</feature>
<dbReference type="STRING" id="1450648.CLORY_22020"/>
<evidence type="ECO:0000256" key="2">
    <source>
        <dbReference type="ARBA" id="ARBA00005745"/>
    </source>
</evidence>
<dbReference type="Gene3D" id="1.20.81.30">
    <property type="entry name" value="Type II secretion system (T2SS), domain F"/>
    <property type="match status" value="2"/>
</dbReference>
<reference evidence="12 13" key="1">
    <citation type="submission" date="2017-03" db="EMBL/GenBank/DDBJ databases">
        <title>Genome sequence of Clostridium oryzae DSM 28571.</title>
        <authorList>
            <person name="Poehlein A."/>
            <person name="Daniel R."/>
        </authorList>
    </citation>
    <scope>NUCLEOTIDE SEQUENCE [LARGE SCALE GENOMIC DNA]</scope>
    <source>
        <strain evidence="12 13">DSM 28571</strain>
    </source>
</reference>
<dbReference type="InterPro" id="IPR001992">
    <property type="entry name" value="T2SS_GspF/T4SS_PilC_CS"/>
</dbReference>
<dbReference type="GO" id="GO:0009306">
    <property type="term" value="P:protein secretion"/>
    <property type="evidence" value="ECO:0007669"/>
    <property type="project" value="InterPro"/>
</dbReference>
<evidence type="ECO:0000256" key="9">
    <source>
        <dbReference type="RuleBase" id="RU003923"/>
    </source>
</evidence>
<protein>
    <submittedName>
        <fullName evidence="12">Type II secretion system protein F</fullName>
    </submittedName>
</protein>
<evidence type="ECO:0000256" key="7">
    <source>
        <dbReference type="ARBA" id="ARBA00022989"/>
    </source>
</evidence>
<dbReference type="Pfam" id="PF00482">
    <property type="entry name" value="T2SSF"/>
    <property type="match status" value="2"/>
</dbReference>
<keyword evidence="8 10" id="KW-0472">Membrane</keyword>
<keyword evidence="5" id="KW-0997">Cell inner membrane</keyword>
<gene>
    <name evidence="12" type="primary">epsF_2</name>
    <name evidence="12" type="ORF">CLORY_22020</name>
</gene>
<feature type="domain" description="Type II secretion system protein GspF" evidence="11">
    <location>
        <begin position="67"/>
        <end position="190"/>
    </location>
</feature>
<evidence type="ECO:0000259" key="11">
    <source>
        <dbReference type="Pfam" id="PF00482"/>
    </source>
</evidence>
<evidence type="ECO:0000256" key="5">
    <source>
        <dbReference type="ARBA" id="ARBA00022519"/>
    </source>
</evidence>
<keyword evidence="6 9" id="KW-0812">Transmembrane</keyword>
<keyword evidence="4" id="KW-1003">Cell membrane</keyword>
<evidence type="ECO:0000256" key="8">
    <source>
        <dbReference type="ARBA" id="ARBA00023136"/>
    </source>
</evidence>
<evidence type="ECO:0000313" key="12">
    <source>
        <dbReference type="EMBL" id="OPJ61520.1"/>
    </source>
</evidence>
<evidence type="ECO:0000313" key="13">
    <source>
        <dbReference type="Proteomes" id="UP000190080"/>
    </source>
</evidence>
<name>A0A1V4INZ6_9CLOT</name>
<proteinExistence type="inferred from homology"/>
<organism evidence="12 13">
    <name type="scientific">Clostridium oryzae</name>
    <dbReference type="NCBI Taxonomy" id="1450648"/>
    <lineage>
        <taxon>Bacteria</taxon>
        <taxon>Bacillati</taxon>
        <taxon>Bacillota</taxon>
        <taxon>Clostridia</taxon>
        <taxon>Eubacteriales</taxon>
        <taxon>Clostridiaceae</taxon>
        <taxon>Clostridium</taxon>
    </lineage>
</organism>
<comment type="caution">
    <text evidence="12">The sequence shown here is derived from an EMBL/GenBank/DDBJ whole genome shotgun (WGS) entry which is preliminary data.</text>
</comment>
<keyword evidence="7 10" id="KW-1133">Transmembrane helix</keyword>
<comment type="similarity">
    <text evidence="2 9">Belongs to the GSP F family.</text>
</comment>
<dbReference type="InterPro" id="IPR003004">
    <property type="entry name" value="GspF/PilC"/>
</dbReference>
<dbReference type="PANTHER" id="PTHR30012">
    <property type="entry name" value="GENERAL SECRETION PATHWAY PROTEIN"/>
    <property type="match status" value="1"/>
</dbReference>
<dbReference type="PANTHER" id="PTHR30012:SF0">
    <property type="entry name" value="TYPE II SECRETION SYSTEM PROTEIN F-RELATED"/>
    <property type="match status" value="1"/>
</dbReference>
<feature type="domain" description="Type II secretion system protein GspF" evidence="11">
    <location>
        <begin position="270"/>
        <end position="392"/>
    </location>
</feature>
<evidence type="ECO:0000256" key="3">
    <source>
        <dbReference type="ARBA" id="ARBA00022448"/>
    </source>
</evidence>
<comment type="subcellular location">
    <subcellularLocation>
        <location evidence="1">Cell inner membrane</location>
        <topology evidence="1">Multi-pass membrane protein</topology>
    </subcellularLocation>
    <subcellularLocation>
        <location evidence="9">Cell membrane</location>
        <topology evidence="9">Multi-pass membrane protein</topology>
    </subcellularLocation>
</comment>
<dbReference type="FunFam" id="1.20.81.30:FF:000001">
    <property type="entry name" value="Type II secretion system protein F"/>
    <property type="match status" value="2"/>
</dbReference>
<feature type="transmembrane region" description="Helical" evidence="10">
    <location>
        <begin position="167"/>
        <end position="189"/>
    </location>
</feature>
<evidence type="ECO:0000256" key="10">
    <source>
        <dbReference type="SAM" id="Phobius"/>
    </source>
</evidence>
<feature type="transmembrane region" description="Helical" evidence="10">
    <location>
        <begin position="209"/>
        <end position="235"/>
    </location>
</feature>
<dbReference type="InterPro" id="IPR042094">
    <property type="entry name" value="T2SS_GspF_sf"/>
</dbReference>
<dbReference type="OrthoDB" id="9805682at2"/>
<keyword evidence="3 9" id="KW-0813">Transport</keyword>
<evidence type="ECO:0000256" key="6">
    <source>
        <dbReference type="ARBA" id="ARBA00022692"/>
    </source>
</evidence>
<evidence type="ECO:0000256" key="1">
    <source>
        <dbReference type="ARBA" id="ARBA00004429"/>
    </source>
</evidence>